<protein>
    <submittedName>
        <fullName evidence="3">Uncharacterized protein LOC106477807</fullName>
    </submittedName>
</protein>
<dbReference type="Proteomes" id="UP000694941">
    <property type="component" value="Unplaced"/>
</dbReference>
<reference evidence="3" key="1">
    <citation type="submission" date="2025-08" db="UniProtKB">
        <authorList>
            <consortium name="RefSeq"/>
        </authorList>
    </citation>
    <scope>IDENTIFICATION</scope>
    <source>
        <tissue evidence="3">Muscle</tissue>
    </source>
</reference>
<accession>A0ABM1C428</accession>
<dbReference type="GeneID" id="106477807"/>
<dbReference type="RefSeq" id="XP_013793784.2">
    <property type="nucleotide sequence ID" value="XM_013938330.2"/>
</dbReference>
<organism evidence="2 3">
    <name type="scientific">Limulus polyphemus</name>
    <name type="common">Atlantic horseshoe crab</name>
    <dbReference type="NCBI Taxonomy" id="6850"/>
    <lineage>
        <taxon>Eukaryota</taxon>
        <taxon>Metazoa</taxon>
        <taxon>Ecdysozoa</taxon>
        <taxon>Arthropoda</taxon>
        <taxon>Chelicerata</taxon>
        <taxon>Merostomata</taxon>
        <taxon>Xiphosura</taxon>
        <taxon>Limulidae</taxon>
        <taxon>Limulus</taxon>
    </lineage>
</organism>
<feature type="non-terminal residue" evidence="3">
    <location>
        <position position="134"/>
    </location>
</feature>
<evidence type="ECO:0000256" key="1">
    <source>
        <dbReference type="SAM" id="MobiDB-lite"/>
    </source>
</evidence>
<feature type="region of interest" description="Disordered" evidence="1">
    <location>
        <begin position="1"/>
        <end position="53"/>
    </location>
</feature>
<sequence length="134" mass="14152">MHTHSPAMALSQQPMIPPLGHPTLTMPPQYMMSSPGSMPLTPQIPQAAGVPQASKFSRKSLPMTMQLRHDIPPSVHVAAATGQPILAPAAISTPPQLTMPYSSQGMIPTGGPPQPGISYAQVISFCLCYVEIKA</sequence>
<keyword evidence="2" id="KW-1185">Reference proteome</keyword>
<evidence type="ECO:0000313" key="3">
    <source>
        <dbReference type="RefSeq" id="XP_013793784.2"/>
    </source>
</evidence>
<proteinExistence type="predicted"/>
<evidence type="ECO:0000313" key="2">
    <source>
        <dbReference type="Proteomes" id="UP000694941"/>
    </source>
</evidence>
<gene>
    <name evidence="3" type="primary">LOC106477807</name>
</gene>
<name>A0ABM1C428_LIMPO</name>